<evidence type="ECO:0000313" key="2">
    <source>
        <dbReference type="Proteomes" id="UP000257109"/>
    </source>
</evidence>
<feature type="non-terminal residue" evidence="1">
    <location>
        <position position="1"/>
    </location>
</feature>
<organism evidence="1 2">
    <name type="scientific">Mucuna pruriens</name>
    <name type="common">Velvet bean</name>
    <name type="synonym">Dolichos pruriens</name>
    <dbReference type="NCBI Taxonomy" id="157652"/>
    <lineage>
        <taxon>Eukaryota</taxon>
        <taxon>Viridiplantae</taxon>
        <taxon>Streptophyta</taxon>
        <taxon>Embryophyta</taxon>
        <taxon>Tracheophyta</taxon>
        <taxon>Spermatophyta</taxon>
        <taxon>Magnoliopsida</taxon>
        <taxon>eudicotyledons</taxon>
        <taxon>Gunneridae</taxon>
        <taxon>Pentapetalae</taxon>
        <taxon>rosids</taxon>
        <taxon>fabids</taxon>
        <taxon>Fabales</taxon>
        <taxon>Fabaceae</taxon>
        <taxon>Papilionoideae</taxon>
        <taxon>50 kb inversion clade</taxon>
        <taxon>NPAAA clade</taxon>
        <taxon>indigoferoid/millettioid clade</taxon>
        <taxon>Phaseoleae</taxon>
        <taxon>Mucuna</taxon>
    </lineage>
</organism>
<evidence type="ECO:0000313" key="1">
    <source>
        <dbReference type="EMBL" id="RDX82449.1"/>
    </source>
</evidence>
<name>A0A371FVV6_MUCPR</name>
<protein>
    <submittedName>
        <fullName evidence="1">Uncharacterized protein</fullName>
    </submittedName>
</protein>
<reference evidence="1" key="1">
    <citation type="submission" date="2018-05" db="EMBL/GenBank/DDBJ databases">
        <title>Draft genome of Mucuna pruriens seed.</title>
        <authorList>
            <person name="Nnadi N.E."/>
            <person name="Vos R."/>
            <person name="Hasami M.H."/>
            <person name="Devisetty U.K."/>
            <person name="Aguiy J.C."/>
        </authorList>
    </citation>
    <scope>NUCLEOTIDE SEQUENCE [LARGE SCALE GENOMIC DNA]</scope>
    <source>
        <strain evidence="1">JCA_2017</strain>
    </source>
</reference>
<gene>
    <name evidence="1" type="ORF">CR513_36761</name>
</gene>
<accession>A0A371FVV6</accession>
<dbReference type="EMBL" id="QJKJ01007638">
    <property type="protein sequence ID" value="RDX82449.1"/>
    <property type="molecule type" value="Genomic_DNA"/>
</dbReference>
<keyword evidence="2" id="KW-1185">Reference proteome</keyword>
<dbReference type="AlphaFoldDB" id="A0A371FVV6"/>
<comment type="caution">
    <text evidence="1">The sequence shown here is derived from an EMBL/GenBank/DDBJ whole genome shotgun (WGS) entry which is preliminary data.</text>
</comment>
<sequence length="64" mass="7474">MATWEDLDLSTFEDKDEKTNLCLMEDTTSKDEDDEEITRVTIPEEEKNTWFSCNQGLDIALLKE</sequence>
<dbReference type="Proteomes" id="UP000257109">
    <property type="component" value="Unassembled WGS sequence"/>
</dbReference>
<proteinExistence type="predicted"/>